<dbReference type="Proteomes" id="UP001066276">
    <property type="component" value="Chromosome 2_1"/>
</dbReference>
<protein>
    <submittedName>
        <fullName evidence="2">Uncharacterized protein</fullName>
    </submittedName>
</protein>
<feature type="region of interest" description="Disordered" evidence="1">
    <location>
        <begin position="113"/>
        <end position="138"/>
    </location>
</feature>
<sequence length="138" mass="15088">MASYSTEIGWSDQKQCLQPPPPPCDVEILVSGLPLCCPTVNRSDTQPRPAGARIPRNRLLSHPRRPRHPGNRLASAPLASWRPPDSASWKTSSASTSVSSVSWRQIHFRIPRLGNRSEPHSASDSNALSLLLRLSPGP</sequence>
<keyword evidence="3" id="KW-1185">Reference proteome</keyword>
<name>A0AAV7VLF7_PLEWA</name>
<comment type="caution">
    <text evidence="2">The sequence shown here is derived from an EMBL/GenBank/DDBJ whole genome shotgun (WGS) entry which is preliminary data.</text>
</comment>
<organism evidence="2 3">
    <name type="scientific">Pleurodeles waltl</name>
    <name type="common">Iberian ribbed newt</name>
    <dbReference type="NCBI Taxonomy" id="8319"/>
    <lineage>
        <taxon>Eukaryota</taxon>
        <taxon>Metazoa</taxon>
        <taxon>Chordata</taxon>
        <taxon>Craniata</taxon>
        <taxon>Vertebrata</taxon>
        <taxon>Euteleostomi</taxon>
        <taxon>Amphibia</taxon>
        <taxon>Batrachia</taxon>
        <taxon>Caudata</taxon>
        <taxon>Salamandroidea</taxon>
        <taxon>Salamandridae</taxon>
        <taxon>Pleurodelinae</taxon>
        <taxon>Pleurodeles</taxon>
    </lineage>
</organism>
<evidence type="ECO:0000313" key="3">
    <source>
        <dbReference type="Proteomes" id="UP001066276"/>
    </source>
</evidence>
<dbReference type="EMBL" id="JANPWB010000003">
    <property type="protein sequence ID" value="KAJ1202153.1"/>
    <property type="molecule type" value="Genomic_DNA"/>
</dbReference>
<accession>A0AAV7VLF7</accession>
<proteinExistence type="predicted"/>
<reference evidence="2" key="1">
    <citation type="journal article" date="2022" name="bioRxiv">
        <title>Sequencing and chromosome-scale assembly of the giantPleurodeles waltlgenome.</title>
        <authorList>
            <person name="Brown T."/>
            <person name="Elewa A."/>
            <person name="Iarovenko S."/>
            <person name="Subramanian E."/>
            <person name="Araus A.J."/>
            <person name="Petzold A."/>
            <person name="Susuki M."/>
            <person name="Suzuki K.-i.T."/>
            <person name="Hayashi T."/>
            <person name="Toyoda A."/>
            <person name="Oliveira C."/>
            <person name="Osipova E."/>
            <person name="Leigh N.D."/>
            <person name="Simon A."/>
            <person name="Yun M.H."/>
        </authorList>
    </citation>
    <scope>NUCLEOTIDE SEQUENCE</scope>
    <source>
        <strain evidence="2">20211129_DDA</strain>
        <tissue evidence="2">Liver</tissue>
    </source>
</reference>
<feature type="compositionally biased region" description="Basic residues" evidence="1">
    <location>
        <begin position="55"/>
        <end position="70"/>
    </location>
</feature>
<feature type="region of interest" description="Disordered" evidence="1">
    <location>
        <begin position="39"/>
        <end position="101"/>
    </location>
</feature>
<evidence type="ECO:0000256" key="1">
    <source>
        <dbReference type="SAM" id="MobiDB-lite"/>
    </source>
</evidence>
<dbReference type="AlphaFoldDB" id="A0AAV7VLF7"/>
<feature type="compositionally biased region" description="Low complexity" evidence="1">
    <location>
        <begin position="86"/>
        <end position="101"/>
    </location>
</feature>
<evidence type="ECO:0000313" key="2">
    <source>
        <dbReference type="EMBL" id="KAJ1202153.1"/>
    </source>
</evidence>
<feature type="region of interest" description="Disordered" evidence="1">
    <location>
        <begin position="1"/>
        <end position="23"/>
    </location>
</feature>
<feature type="compositionally biased region" description="Polar residues" evidence="1">
    <location>
        <begin position="1"/>
        <end position="16"/>
    </location>
</feature>
<feature type="compositionally biased region" description="Low complexity" evidence="1">
    <location>
        <begin position="122"/>
        <end position="138"/>
    </location>
</feature>
<gene>
    <name evidence="2" type="ORF">NDU88_005954</name>
</gene>